<comment type="caution">
    <text evidence="2">The sequence shown here is derived from an EMBL/GenBank/DDBJ whole genome shotgun (WGS) entry which is preliminary data.</text>
</comment>
<gene>
    <name evidence="2" type="ORF">P171DRAFT_139755</name>
</gene>
<dbReference type="EMBL" id="MU001493">
    <property type="protein sequence ID" value="KAF2450434.1"/>
    <property type="molecule type" value="Genomic_DNA"/>
</dbReference>
<accession>A0A9P4PWY9</accession>
<dbReference type="Proteomes" id="UP000799764">
    <property type="component" value="Unassembled WGS sequence"/>
</dbReference>
<proteinExistence type="predicted"/>
<evidence type="ECO:0000256" key="1">
    <source>
        <dbReference type="SAM" id="MobiDB-lite"/>
    </source>
</evidence>
<feature type="region of interest" description="Disordered" evidence="1">
    <location>
        <begin position="50"/>
        <end position="70"/>
    </location>
</feature>
<dbReference type="AlphaFoldDB" id="A0A9P4PWY9"/>
<protein>
    <submittedName>
        <fullName evidence="2">Uncharacterized protein</fullName>
    </submittedName>
</protein>
<name>A0A9P4PWY9_9PLEO</name>
<evidence type="ECO:0000313" key="2">
    <source>
        <dbReference type="EMBL" id="KAF2450434.1"/>
    </source>
</evidence>
<organism evidence="2 3">
    <name type="scientific">Karstenula rhodostoma CBS 690.94</name>
    <dbReference type="NCBI Taxonomy" id="1392251"/>
    <lineage>
        <taxon>Eukaryota</taxon>
        <taxon>Fungi</taxon>
        <taxon>Dikarya</taxon>
        <taxon>Ascomycota</taxon>
        <taxon>Pezizomycotina</taxon>
        <taxon>Dothideomycetes</taxon>
        <taxon>Pleosporomycetidae</taxon>
        <taxon>Pleosporales</taxon>
        <taxon>Massarineae</taxon>
        <taxon>Didymosphaeriaceae</taxon>
        <taxon>Karstenula</taxon>
    </lineage>
</organism>
<keyword evidence="3" id="KW-1185">Reference proteome</keyword>
<sequence>MQQLRPCIASRLPAADWLTRPGQHSRPLLVLTPRTTADVTATTVRPQIVPPKNIPETPRKRCKSSPTLTHEQAELRNTVHLPFWPVQRGKSTQDSQRGTVVMWHSRHVAQSSSKLSSAMELLVTGARRRRRGSGICHYSSSRSERPNLGTALGPIYPGNSFEPIPNVLDLPRIKNHASPVYLWPHRSPCRRVPKPNQRLFPPGKT</sequence>
<evidence type="ECO:0000313" key="3">
    <source>
        <dbReference type="Proteomes" id="UP000799764"/>
    </source>
</evidence>
<reference evidence="2" key="1">
    <citation type="journal article" date="2020" name="Stud. Mycol.">
        <title>101 Dothideomycetes genomes: a test case for predicting lifestyles and emergence of pathogens.</title>
        <authorList>
            <person name="Haridas S."/>
            <person name="Albert R."/>
            <person name="Binder M."/>
            <person name="Bloem J."/>
            <person name="Labutti K."/>
            <person name="Salamov A."/>
            <person name="Andreopoulos B."/>
            <person name="Baker S."/>
            <person name="Barry K."/>
            <person name="Bills G."/>
            <person name="Bluhm B."/>
            <person name="Cannon C."/>
            <person name="Castanera R."/>
            <person name="Culley D."/>
            <person name="Daum C."/>
            <person name="Ezra D."/>
            <person name="Gonzalez J."/>
            <person name="Henrissat B."/>
            <person name="Kuo A."/>
            <person name="Liang C."/>
            <person name="Lipzen A."/>
            <person name="Lutzoni F."/>
            <person name="Magnuson J."/>
            <person name="Mondo S."/>
            <person name="Nolan M."/>
            <person name="Ohm R."/>
            <person name="Pangilinan J."/>
            <person name="Park H.-J."/>
            <person name="Ramirez L."/>
            <person name="Alfaro M."/>
            <person name="Sun H."/>
            <person name="Tritt A."/>
            <person name="Yoshinaga Y."/>
            <person name="Zwiers L.-H."/>
            <person name="Turgeon B."/>
            <person name="Goodwin S."/>
            <person name="Spatafora J."/>
            <person name="Crous P."/>
            <person name="Grigoriev I."/>
        </authorList>
    </citation>
    <scope>NUCLEOTIDE SEQUENCE</scope>
    <source>
        <strain evidence="2">CBS 690.94</strain>
    </source>
</reference>